<name>A0A5C5UWJ6_9BACT</name>
<dbReference type="RefSeq" id="WP_146435400.1">
    <property type="nucleotide sequence ID" value="NZ_SJPF01000005.1"/>
</dbReference>
<gene>
    <name evidence="1" type="ORF">Enr8_42440</name>
</gene>
<reference evidence="1 2" key="1">
    <citation type="submission" date="2019-02" db="EMBL/GenBank/DDBJ databases">
        <title>Deep-cultivation of Planctomycetes and their phenomic and genomic characterization uncovers novel biology.</title>
        <authorList>
            <person name="Wiegand S."/>
            <person name="Jogler M."/>
            <person name="Boedeker C."/>
            <person name="Pinto D."/>
            <person name="Vollmers J."/>
            <person name="Rivas-Marin E."/>
            <person name="Kohn T."/>
            <person name="Peeters S.H."/>
            <person name="Heuer A."/>
            <person name="Rast P."/>
            <person name="Oberbeckmann S."/>
            <person name="Bunk B."/>
            <person name="Jeske O."/>
            <person name="Meyerdierks A."/>
            <person name="Storesund J.E."/>
            <person name="Kallscheuer N."/>
            <person name="Luecker S."/>
            <person name="Lage O.M."/>
            <person name="Pohl T."/>
            <person name="Merkel B.J."/>
            <person name="Hornburger P."/>
            <person name="Mueller R.-W."/>
            <person name="Bruemmer F."/>
            <person name="Labrenz M."/>
            <person name="Spormann A.M."/>
            <person name="Op Den Camp H."/>
            <person name="Overmann J."/>
            <person name="Amann R."/>
            <person name="Jetten M.S.M."/>
            <person name="Mascher T."/>
            <person name="Medema M.H."/>
            <person name="Devos D.P."/>
            <person name="Kaster A.-K."/>
            <person name="Ovreas L."/>
            <person name="Rohde M."/>
            <person name="Galperin M.Y."/>
            <person name="Jogler C."/>
        </authorList>
    </citation>
    <scope>NUCLEOTIDE SEQUENCE [LARGE SCALE GENOMIC DNA]</scope>
    <source>
        <strain evidence="1 2">Enr8</strain>
    </source>
</reference>
<protein>
    <submittedName>
        <fullName evidence="1">Uncharacterized protein</fullName>
    </submittedName>
</protein>
<evidence type="ECO:0000313" key="2">
    <source>
        <dbReference type="Proteomes" id="UP000318878"/>
    </source>
</evidence>
<evidence type="ECO:0000313" key="1">
    <source>
        <dbReference type="EMBL" id="TWT30721.1"/>
    </source>
</evidence>
<proteinExistence type="predicted"/>
<accession>A0A5C5UWJ6</accession>
<keyword evidence="2" id="KW-1185">Reference proteome</keyword>
<organism evidence="1 2">
    <name type="scientific">Blastopirellula retiformator</name>
    <dbReference type="NCBI Taxonomy" id="2527970"/>
    <lineage>
        <taxon>Bacteria</taxon>
        <taxon>Pseudomonadati</taxon>
        <taxon>Planctomycetota</taxon>
        <taxon>Planctomycetia</taxon>
        <taxon>Pirellulales</taxon>
        <taxon>Pirellulaceae</taxon>
        <taxon>Blastopirellula</taxon>
    </lineage>
</organism>
<sequence length="239" mass="25864">MYLKIGNYTHPIGEPALQIGKRPVLSEGGIPLSIIETWLINGLIVGSGQADIDAKVAALVSAYSQRNFDAVLLLSDGATASQHVMRHRDSMGGIRVIAGPSFPNGGGAEYATKRTFSVTLEAEFPEAAATSLLSFRESVTFGGGGPRTAWTETKLGPPRPQLVRRQTIYRATQSGQAVGYRVYPTFPGLLLPERYALEPPSLTYGGGKNRGNGLFTDYTLSWEVRYQSDRPLVATPHLR</sequence>
<dbReference type="Proteomes" id="UP000318878">
    <property type="component" value="Unassembled WGS sequence"/>
</dbReference>
<comment type="caution">
    <text evidence="1">The sequence shown here is derived from an EMBL/GenBank/DDBJ whole genome shotgun (WGS) entry which is preliminary data.</text>
</comment>
<dbReference type="AlphaFoldDB" id="A0A5C5UWJ6"/>
<dbReference type="EMBL" id="SJPF01000005">
    <property type="protein sequence ID" value="TWT30721.1"/>
    <property type="molecule type" value="Genomic_DNA"/>
</dbReference>
<dbReference type="OrthoDB" id="257744at2"/>